<feature type="region of interest" description="Disordered" evidence="1">
    <location>
        <begin position="112"/>
        <end position="133"/>
    </location>
</feature>
<proteinExistence type="predicted"/>
<reference evidence="3 4" key="1">
    <citation type="submission" date="2024-09" db="EMBL/GenBank/DDBJ databases">
        <authorList>
            <person name="Zhang Z.-H."/>
        </authorList>
    </citation>
    <scope>NUCLEOTIDE SEQUENCE [LARGE SCALE GENOMIC DNA]</scope>
    <source>
        <strain evidence="3 4">HHTR114</strain>
    </source>
</reference>
<dbReference type="SUPFAM" id="SSF141371">
    <property type="entry name" value="PilZ domain-like"/>
    <property type="match status" value="2"/>
</dbReference>
<name>A0ABW1KQC5_9PROT</name>
<sequence length="236" mass="25510">MVNSRPDKDAAPSSKDAEADAGDDRRKHRRVDLPVKARFLTEKGEECAAEVLNISAAGAMLRAKFPPAFGQTIVLYIDQIGRVEAKVVRSSHSSFAVTYPKRRAKQAKIADNLTSALNNKRSGGDRRTNPRIPQDAPATVRLEDGREAKCSIMDISLTGASLDISPRPPLGTHLILGRMTAKVVRRHDKGVGVVFTGSAERMDEIVEETTAIEPFDTTGAGFAQSFGKKGVRAGNE</sequence>
<dbReference type="RefSeq" id="WP_379880739.1">
    <property type="nucleotide sequence ID" value="NZ_JBHPON010000001.1"/>
</dbReference>
<comment type="caution">
    <text evidence="3">The sequence shown here is derived from an EMBL/GenBank/DDBJ whole genome shotgun (WGS) entry which is preliminary data.</text>
</comment>
<dbReference type="Pfam" id="PF07238">
    <property type="entry name" value="PilZ"/>
    <property type="match status" value="2"/>
</dbReference>
<feature type="region of interest" description="Disordered" evidence="1">
    <location>
        <begin position="1"/>
        <end position="29"/>
    </location>
</feature>
<feature type="domain" description="PilZ" evidence="2">
    <location>
        <begin position="24"/>
        <end position="96"/>
    </location>
</feature>
<evidence type="ECO:0000259" key="2">
    <source>
        <dbReference type="Pfam" id="PF07238"/>
    </source>
</evidence>
<evidence type="ECO:0000256" key="1">
    <source>
        <dbReference type="SAM" id="MobiDB-lite"/>
    </source>
</evidence>
<protein>
    <submittedName>
        <fullName evidence="3">PilZ domain-containing protein</fullName>
    </submittedName>
</protein>
<feature type="compositionally biased region" description="Polar residues" evidence="1">
    <location>
        <begin position="112"/>
        <end position="121"/>
    </location>
</feature>
<evidence type="ECO:0000313" key="4">
    <source>
        <dbReference type="Proteomes" id="UP001596116"/>
    </source>
</evidence>
<dbReference type="Proteomes" id="UP001596116">
    <property type="component" value="Unassembled WGS sequence"/>
</dbReference>
<feature type="domain" description="PilZ" evidence="2">
    <location>
        <begin position="125"/>
        <end position="202"/>
    </location>
</feature>
<accession>A0ABW1KQC5</accession>
<evidence type="ECO:0000313" key="3">
    <source>
        <dbReference type="EMBL" id="MFC6033973.1"/>
    </source>
</evidence>
<dbReference type="Gene3D" id="2.40.10.220">
    <property type="entry name" value="predicted glycosyltransferase like domains"/>
    <property type="match status" value="2"/>
</dbReference>
<gene>
    <name evidence="3" type="ORF">ACFMB1_00380</name>
</gene>
<keyword evidence="4" id="KW-1185">Reference proteome</keyword>
<dbReference type="EMBL" id="JBHPON010000001">
    <property type="protein sequence ID" value="MFC6033973.1"/>
    <property type="molecule type" value="Genomic_DNA"/>
</dbReference>
<organism evidence="3 4">
    <name type="scientific">Hyphococcus aureus</name>
    <dbReference type="NCBI Taxonomy" id="2666033"/>
    <lineage>
        <taxon>Bacteria</taxon>
        <taxon>Pseudomonadati</taxon>
        <taxon>Pseudomonadota</taxon>
        <taxon>Alphaproteobacteria</taxon>
        <taxon>Parvularculales</taxon>
        <taxon>Parvularculaceae</taxon>
        <taxon>Hyphococcus</taxon>
    </lineage>
</organism>
<dbReference type="InterPro" id="IPR009875">
    <property type="entry name" value="PilZ_domain"/>
</dbReference>